<dbReference type="HOGENOM" id="CLU_2735242_0_0_5"/>
<dbReference type="STRING" id="342108.amb3978"/>
<evidence type="ECO:0000313" key="2">
    <source>
        <dbReference type="Proteomes" id="UP000007058"/>
    </source>
</evidence>
<name>Q2W043_PARM1</name>
<dbReference type="EMBL" id="AP007255">
    <property type="protein sequence ID" value="BAE52782.1"/>
    <property type="molecule type" value="Genomic_DNA"/>
</dbReference>
<accession>Q2W043</accession>
<reference evidence="1 2" key="1">
    <citation type="journal article" date="2005" name="DNA Res.">
        <title>Complete genome sequence of the facultative anaerobic magnetotactic bacterium Magnetospirillum sp. strain AMB-1.</title>
        <authorList>
            <person name="Matsunaga T."/>
            <person name="Okamura Y."/>
            <person name="Fukuda Y."/>
            <person name="Wahyudi A.T."/>
            <person name="Murase Y."/>
            <person name="Takeyama H."/>
        </authorList>
    </citation>
    <scope>NUCLEOTIDE SEQUENCE [LARGE SCALE GENOMIC DNA]</scope>
    <source>
        <strain evidence="2">ATCC 700264 / AMB-1</strain>
    </source>
</reference>
<organism evidence="1 2">
    <name type="scientific">Paramagnetospirillum magneticum (strain ATCC 700264 / AMB-1)</name>
    <name type="common">Magnetospirillum magneticum</name>
    <dbReference type="NCBI Taxonomy" id="342108"/>
    <lineage>
        <taxon>Bacteria</taxon>
        <taxon>Pseudomonadati</taxon>
        <taxon>Pseudomonadota</taxon>
        <taxon>Alphaproteobacteria</taxon>
        <taxon>Rhodospirillales</taxon>
        <taxon>Magnetospirillaceae</taxon>
        <taxon>Paramagnetospirillum</taxon>
    </lineage>
</organism>
<dbReference type="Proteomes" id="UP000007058">
    <property type="component" value="Chromosome"/>
</dbReference>
<protein>
    <submittedName>
        <fullName evidence="1">Uncharacterized protein</fullName>
    </submittedName>
</protein>
<sequence length="71" mass="7643">MTGAAMNQDLRHCLPDRIKAIMGMMSAQAGDESIAPLIADGCRCAEQRPCILWRACQSIHQAFGPTFAGHA</sequence>
<keyword evidence="2" id="KW-1185">Reference proteome</keyword>
<dbReference type="AlphaFoldDB" id="Q2W043"/>
<evidence type="ECO:0000313" key="1">
    <source>
        <dbReference type="EMBL" id="BAE52782.1"/>
    </source>
</evidence>
<dbReference type="KEGG" id="mag:amb3978"/>
<gene>
    <name evidence="1" type="ordered locus">amb3978</name>
</gene>
<proteinExistence type="predicted"/>